<dbReference type="OrthoDB" id="3687709at2759"/>
<dbReference type="GeneID" id="67019767"/>
<dbReference type="Proteomes" id="UP000676310">
    <property type="component" value="Unassembled WGS sequence"/>
</dbReference>
<evidence type="ECO:0000313" key="2">
    <source>
        <dbReference type="Proteomes" id="UP000676310"/>
    </source>
</evidence>
<keyword evidence="2" id="KW-1185">Reference proteome</keyword>
<evidence type="ECO:0000313" key="1">
    <source>
        <dbReference type="EMBL" id="CAG5174125.1"/>
    </source>
</evidence>
<organism evidence="1 2">
    <name type="scientific">Alternaria atra</name>
    <dbReference type="NCBI Taxonomy" id="119953"/>
    <lineage>
        <taxon>Eukaryota</taxon>
        <taxon>Fungi</taxon>
        <taxon>Dikarya</taxon>
        <taxon>Ascomycota</taxon>
        <taxon>Pezizomycotina</taxon>
        <taxon>Dothideomycetes</taxon>
        <taxon>Pleosporomycetidae</taxon>
        <taxon>Pleosporales</taxon>
        <taxon>Pleosporineae</taxon>
        <taxon>Pleosporaceae</taxon>
        <taxon>Alternaria</taxon>
        <taxon>Alternaria sect. Ulocladioides</taxon>
    </lineage>
</organism>
<dbReference type="EMBL" id="CAJRGZ010000022">
    <property type="protein sequence ID" value="CAG5174125.1"/>
    <property type="molecule type" value="Genomic_DNA"/>
</dbReference>
<sequence length="238" mass="26336">MLDARPPTPELKAIAAFNSTVSPLLRLPPEVRNSIFAYAYSGLNIYLSNTTSYTSGDEPKINVTHFPTLTWPSVPSPFVALQQTCRQIYTETALLPFSSVNKFWFLSVTSLDVCKPKFYSAQWDCISYVFFVVSVNTVANNLDTSNPPPIGNFRKERLQGLSSFQGLQKVTVYLNAEQCEAGALLNGLKMALEDDVKEAVPAGVEIVFALRAKVSRTGSPPAWVWKSFDRNIATEPSQ</sequence>
<protein>
    <submittedName>
        <fullName evidence="1">Uncharacterized protein</fullName>
    </submittedName>
</protein>
<accession>A0A8J2N7T2</accession>
<reference evidence="1" key="1">
    <citation type="submission" date="2021-05" db="EMBL/GenBank/DDBJ databases">
        <authorList>
            <person name="Stam R."/>
        </authorList>
    </citation>
    <scope>NUCLEOTIDE SEQUENCE</scope>
    <source>
        <strain evidence="1">CS162</strain>
    </source>
</reference>
<dbReference type="AlphaFoldDB" id="A0A8J2N7T2"/>
<proteinExistence type="predicted"/>
<dbReference type="PANTHER" id="PTHR38790:SF4">
    <property type="entry name" value="2EXR DOMAIN-CONTAINING PROTEIN"/>
    <property type="match status" value="1"/>
</dbReference>
<comment type="caution">
    <text evidence="1">The sequence shown here is derived from an EMBL/GenBank/DDBJ whole genome shotgun (WGS) entry which is preliminary data.</text>
</comment>
<gene>
    <name evidence="1" type="ORF">ALTATR162_LOCUS7734</name>
</gene>
<dbReference type="PANTHER" id="PTHR38790">
    <property type="entry name" value="2EXR DOMAIN-CONTAINING PROTEIN-RELATED"/>
    <property type="match status" value="1"/>
</dbReference>
<dbReference type="RefSeq" id="XP_043171298.1">
    <property type="nucleotide sequence ID" value="XM_043315363.1"/>
</dbReference>
<name>A0A8J2N7T2_9PLEO</name>